<comment type="caution">
    <text evidence="1">The sequence shown here is derived from an EMBL/GenBank/DDBJ whole genome shotgun (WGS) entry which is preliminary data.</text>
</comment>
<proteinExistence type="predicted"/>
<dbReference type="EMBL" id="JARKIE010000045">
    <property type="protein sequence ID" value="KAJ7693679.1"/>
    <property type="molecule type" value="Genomic_DNA"/>
</dbReference>
<dbReference type="InterPro" id="IPR035892">
    <property type="entry name" value="C2_domain_sf"/>
</dbReference>
<dbReference type="Gene3D" id="2.60.40.150">
    <property type="entry name" value="C2 domain"/>
    <property type="match status" value="1"/>
</dbReference>
<dbReference type="Proteomes" id="UP001221757">
    <property type="component" value="Unassembled WGS sequence"/>
</dbReference>
<dbReference type="AlphaFoldDB" id="A0AAD7GLP1"/>
<organism evidence="1 2">
    <name type="scientific">Mycena rosella</name>
    <name type="common">Pink bonnet</name>
    <name type="synonym">Agaricus rosellus</name>
    <dbReference type="NCBI Taxonomy" id="1033263"/>
    <lineage>
        <taxon>Eukaryota</taxon>
        <taxon>Fungi</taxon>
        <taxon>Dikarya</taxon>
        <taxon>Basidiomycota</taxon>
        <taxon>Agaricomycotina</taxon>
        <taxon>Agaricomycetes</taxon>
        <taxon>Agaricomycetidae</taxon>
        <taxon>Agaricales</taxon>
        <taxon>Marasmiineae</taxon>
        <taxon>Mycenaceae</taxon>
        <taxon>Mycena</taxon>
    </lineage>
</organism>
<protein>
    <submittedName>
        <fullName evidence="1">Uncharacterized protein</fullName>
    </submittedName>
</protein>
<name>A0AAD7GLP1_MYCRO</name>
<reference evidence="1" key="1">
    <citation type="submission" date="2023-03" db="EMBL/GenBank/DDBJ databases">
        <title>Massive genome expansion in bonnet fungi (Mycena s.s.) driven by repeated elements and novel gene families across ecological guilds.</title>
        <authorList>
            <consortium name="Lawrence Berkeley National Laboratory"/>
            <person name="Harder C.B."/>
            <person name="Miyauchi S."/>
            <person name="Viragh M."/>
            <person name="Kuo A."/>
            <person name="Thoen E."/>
            <person name="Andreopoulos B."/>
            <person name="Lu D."/>
            <person name="Skrede I."/>
            <person name="Drula E."/>
            <person name="Henrissat B."/>
            <person name="Morin E."/>
            <person name="Kohler A."/>
            <person name="Barry K."/>
            <person name="LaButti K."/>
            <person name="Morin E."/>
            <person name="Salamov A."/>
            <person name="Lipzen A."/>
            <person name="Mereny Z."/>
            <person name="Hegedus B."/>
            <person name="Baldrian P."/>
            <person name="Stursova M."/>
            <person name="Weitz H."/>
            <person name="Taylor A."/>
            <person name="Grigoriev I.V."/>
            <person name="Nagy L.G."/>
            <person name="Martin F."/>
            <person name="Kauserud H."/>
        </authorList>
    </citation>
    <scope>NUCLEOTIDE SEQUENCE</scope>
    <source>
        <strain evidence="1">CBHHK067</strain>
    </source>
</reference>
<accession>A0AAD7GLP1</accession>
<evidence type="ECO:0000313" key="1">
    <source>
        <dbReference type="EMBL" id="KAJ7693679.1"/>
    </source>
</evidence>
<evidence type="ECO:0000313" key="2">
    <source>
        <dbReference type="Proteomes" id="UP001221757"/>
    </source>
</evidence>
<sequence length="93" mass="10309">MAQTFFLLVKSPKEELRLIVYDQNALRSPGLLGAASFNMSRLLESGMAVDAQLPLLKEHKQQGDLLCSLFYYPISVESADNENGMPSCSVSRK</sequence>
<gene>
    <name evidence="1" type="ORF">B0H17DRAFT_492717</name>
</gene>
<keyword evidence="2" id="KW-1185">Reference proteome</keyword>
<dbReference type="SUPFAM" id="SSF49562">
    <property type="entry name" value="C2 domain (Calcium/lipid-binding domain, CaLB)"/>
    <property type="match status" value="1"/>
</dbReference>